<reference evidence="1" key="1">
    <citation type="submission" date="2020-05" db="EMBL/GenBank/DDBJ databases">
        <title>Large-scale comparative analyses of tick genomes elucidate their genetic diversity and vector capacities.</title>
        <authorList>
            <person name="Jia N."/>
            <person name="Wang J."/>
            <person name="Shi W."/>
            <person name="Du L."/>
            <person name="Sun Y."/>
            <person name="Zhan W."/>
            <person name="Jiang J."/>
            <person name="Wang Q."/>
            <person name="Zhang B."/>
            <person name="Ji P."/>
            <person name="Sakyi L.B."/>
            <person name="Cui X."/>
            <person name="Yuan T."/>
            <person name="Jiang B."/>
            <person name="Yang W."/>
            <person name="Lam T.T.-Y."/>
            <person name="Chang Q."/>
            <person name="Ding S."/>
            <person name="Wang X."/>
            <person name="Zhu J."/>
            <person name="Ruan X."/>
            <person name="Zhao L."/>
            <person name="Wei J."/>
            <person name="Que T."/>
            <person name="Du C."/>
            <person name="Cheng J."/>
            <person name="Dai P."/>
            <person name="Han X."/>
            <person name="Huang E."/>
            <person name="Gao Y."/>
            <person name="Liu J."/>
            <person name="Shao H."/>
            <person name="Ye R."/>
            <person name="Li L."/>
            <person name="Wei W."/>
            <person name="Wang X."/>
            <person name="Wang C."/>
            <person name="Yang T."/>
            <person name="Huo Q."/>
            <person name="Li W."/>
            <person name="Guo W."/>
            <person name="Chen H."/>
            <person name="Zhou L."/>
            <person name="Ni X."/>
            <person name="Tian J."/>
            <person name="Zhou Y."/>
            <person name="Sheng Y."/>
            <person name="Liu T."/>
            <person name="Pan Y."/>
            <person name="Xia L."/>
            <person name="Li J."/>
            <person name="Zhao F."/>
            <person name="Cao W."/>
        </authorList>
    </citation>
    <scope>NUCLEOTIDE SEQUENCE</scope>
    <source>
        <strain evidence="1">Dsil-2018</strain>
    </source>
</reference>
<accession>A0ACB8E3L2</accession>
<gene>
    <name evidence="1" type="ORF">HPB49_022884</name>
</gene>
<dbReference type="EMBL" id="CM023470">
    <property type="protein sequence ID" value="KAH7981277.1"/>
    <property type="molecule type" value="Genomic_DNA"/>
</dbReference>
<sequence>MQHVDYAHVSRFAASAEAFDDVRVRKPSQDAECAMECTETDTPAAASFNAISLNFNATDCVHDTAASSPGVTVMRLNITDGASAEEWMKMYSAATNTSWIIQNSKPNCTKPVPLQTVIKLSHEHNHSTESADALRMLRASQQTKASFSGYFETGLGPAEAIRHHEALLAAKPDGPLQLANGSINPLRRSVYWWHSEWRISRFGLPGNPLAKLQEKVAKYAAAGTNVCSTSTSNDCWAVLIVTPIMRRAQSLESSQNIVFVDSTSSCDADGSTATVLLTATKAGAVAVAVLAPVAFMTDNSRAEKDALCDVWPSATQLLCIFHVLQAEWRWLLAAHNKIAKDDRRHLMASFQKILYAKDDGELQAAKAYLHALPHPSYVQRVETFLQRECEWVLLYRAGIITRGQNTNNYSEASVRILKDIILSRTKAYNAVALIEFIMTNWEKYFETRLLRHANYREQSHKIDFQHLLQKMPEISPELIVKVEENVYNVPNSLGNGMYEVRADVGVCSCWKGSQGAFCKHQAVVQRAFGGPFPNSPELTPGDCRELAHLALGDRCPPEQFFMPFTTKNTTALSPTPGPSEPAAQESADCTEPLHSPQEPHAGSSLQPEDLAEDYECSSFNKSMKRIYSAAARDPASAALLHSDNMEVELCGLVPDLDTHRVAS</sequence>
<evidence type="ECO:0000313" key="1">
    <source>
        <dbReference type="EMBL" id="KAH7981277.1"/>
    </source>
</evidence>
<comment type="caution">
    <text evidence="1">The sequence shown here is derived from an EMBL/GenBank/DDBJ whole genome shotgun (WGS) entry which is preliminary data.</text>
</comment>
<keyword evidence="2" id="KW-1185">Reference proteome</keyword>
<name>A0ACB8E3L2_DERSI</name>
<organism evidence="1 2">
    <name type="scientific">Dermacentor silvarum</name>
    <name type="common">Tick</name>
    <dbReference type="NCBI Taxonomy" id="543639"/>
    <lineage>
        <taxon>Eukaryota</taxon>
        <taxon>Metazoa</taxon>
        <taxon>Ecdysozoa</taxon>
        <taxon>Arthropoda</taxon>
        <taxon>Chelicerata</taxon>
        <taxon>Arachnida</taxon>
        <taxon>Acari</taxon>
        <taxon>Parasitiformes</taxon>
        <taxon>Ixodida</taxon>
        <taxon>Ixodoidea</taxon>
        <taxon>Ixodidae</taxon>
        <taxon>Rhipicephalinae</taxon>
        <taxon>Dermacentor</taxon>
    </lineage>
</organism>
<proteinExistence type="predicted"/>
<dbReference type="Proteomes" id="UP000821865">
    <property type="component" value="Chromosome 1"/>
</dbReference>
<protein>
    <submittedName>
        <fullName evidence="1">Uncharacterized protein</fullName>
    </submittedName>
</protein>
<evidence type="ECO:0000313" key="2">
    <source>
        <dbReference type="Proteomes" id="UP000821865"/>
    </source>
</evidence>